<accession>A0A426ZP04</accession>
<evidence type="ECO:0000313" key="1">
    <source>
        <dbReference type="EMBL" id="RRT65726.1"/>
    </source>
</evidence>
<dbReference type="EMBL" id="AMZH03005717">
    <property type="protein sequence ID" value="RRT65726.1"/>
    <property type="molecule type" value="Genomic_DNA"/>
</dbReference>
<dbReference type="AlphaFoldDB" id="A0A426ZP04"/>
<reference evidence="1 2" key="1">
    <citation type="journal article" date="2014" name="Agronomy (Basel)">
        <title>A Draft Genome Sequence for Ensete ventricosum, the Drought-Tolerant Tree Against Hunger.</title>
        <authorList>
            <person name="Harrison J."/>
            <person name="Moore K.A."/>
            <person name="Paszkiewicz K."/>
            <person name="Jones T."/>
            <person name="Grant M."/>
            <person name="Ambacheew D."/>
            <person name="Muzemil S."/>
            <person name="Studholme D.J."/>
        </authorList>
    </citation>
    <scope>NUCLEOTIDE SEQUENCE [LARGE SCALE GENOMIC DNA]</scope>
</reference>
<name>A0A426ZP04_ENSVE</name>
<gene>
    <name evidence="1" type="ORF">B296_00000288</name>
</gene>
<protein>
    <submittedName>
        <fullName evidence="1">Uncharacterized protein</fullName>
    </submittedName>
</protein>
<sequence length="88" mass="10292">MGSHTSTISRKNVTVIIFVQSRTQSRVTIDFSCTSQKFKILTISNVLVHKKLYEHCFMKKRDDHKLCAKSRKVEFRSIFCASSQKFKF</sequence>
<organism evidence="1 2">
    <name type="scientific">Ensete ventricosum</name>
    <name type="common">Abyssinian banana</name>
    <name type="synonym">Musa ensete</name>
    <dbReference type="NCBI Taxonomy" id="4639"/>
    <lineage>
        <taxon>Eukaryota</taxon>
        <taxon>Viridiplantae</taxon>
        <taxon>Streptophyta</taxon>
        <taxon>Embryophyta</taxon>
        <taxon>Tracheophyta</taxon>
        <taxon>Spermatophyta</taxon>
        <taxon>Magnoliopsida</taxon>
        <taxon>Liliopsida</taxon>
        <taxon>Zingiberales</taxon>
        <taxon>Musaceae</taxon>
        <taxon>Ensete</taxon>
    </lineage>
</organism>
<dbReference type="Proteomes" id="UP000287651">
    <property type="component" value="Unassembled WGS sequence"/>
</dbReference>
<evidence type="ECO:0000313" key="2">
    <source>
        <dbReference type="Proteomes" id="UP000287651"/>
    </source>
</evidence>
<proteinExistence type="predicted"/>
<comment type="caution">
    <text evidence="1">The sequence shown here is derived from an EMBL/GenBank/DDBJ whole genome shotgun (WGS) entry which is preliminary data.</text>
</comment>